<proteinExistence type="predicted"/>
<keyword evidence="4" id="KW-0460">Magnesium</keyword>
<feature type="transmembrane region" description="Helical" evidence="9">
    <location>
        <begin position="134"/>
        <end position="155"/>
    </location>
</feature>
<dbReference type="RefSeq" id="WP_270080144.1">
    <property type="nucleotide sequence ID" value="NZ_CP115300.1"/>
</dbReference>
<dbReference type="EMBL" id="CP115300">
    <property type="protein sequence ID" value="WBO62200.1"/>
    <property type="molecule type" value="Genomic_DNA"/>
</dbReference>
<accession>A0ABY7NXZ8</accession>
<dbReference type="InterPro" id="IPR004131">
    <property type="entry name" value="PPase-energised_H-pump"/>
</dbReference>
<evidence type="ECO:0000256" key="4">
    <source>
        <dbReference type="ARBA" id="ARBA00022842"/>
    </source>
</evidence>
<feature type="transmembrane region" description="Helical" evidence="9">
    <location>
        <begin position="38"/>
        <end position="60"/>
    </location>
</feature>
<keyword evidence="8 9" id="KW-0472">Membrane</keyword>
<reference evidence="10 11" key="1">
    <citation type="submission" date="2022-12" db="EMBL/GenBank/DDBJ databases">
        <authorList>
            <person name="Mo P."/>
        </authorList>
    </citation>
    <scope>NUCLEOTIDE SEQUENCE [LARGE SCALE GENOMIC DNA]</scope>
    <source>
        <strain evidence="10 11">HUAS 2-6</strain>
    </source>
</reference>
<evidence type="ECO:0000313" key="11">
    <source>
        <dbReference type="Proteomes" id="UP001212326"/>
    </source>
</evidence>
<name>A0ABY7NXZ8_9ACTN</name>
<dbReference type="Pfam" id="PF03030">
    <property type="entry name" value="H_PPase"/>
    <property type="match status" value="1"/>
</dbReference>
<feature type="transmembrane region" description="Helical" evidence="9">
    <location>
        <begin position="109"/>
        <end position="128"/>
    </location>
</feature>
<evidence type="ECO:0000256" key="9">
    <source>
        <dbReference type="SAM" id="Phobius"/>
    </source>
</evidence>
<keyword evidence="2" id="KW-0813">Transport</keyword>
<evidence type="ECO:0000256" key="6">
    <source>
        <dbReference type="ARBA" id="ARBA00022989"/>
    </source>
</evidence>
<comment type="subcellular location">
    <subcellularLocation>
        <location evidence="1">Endomembrane system</location>
        <topology evidence="1">Multi-pass membrane protein</topology>
    </subcellularLocation>
</comment>
<organism evidence="10 11">
    <name type="scientific">Streptomyces camelliae</name>
    <dbReference type="NCBI Taxonomy" id="3004093"/>
    <lineage>
        <taxon>Bacteria</taxon>
        <taxon>Bacillati</taxon>
        <taxon>Actinomycetota</taxon>
        <taxon>Actinomycetes</taxon>
        <taxon>Kitasatosporales</taxon>
        <taxon>Streptomycetaceae</taxon>
        <taxon>Streptomyces</taxon>
    </lineage>
</organism>
<gene>
    <name evidence="10" type="ORF">O1G22_04870</name>
</gene>
<evidence type="ECO:0000256" key="2">
    <source>
        <dbReference type="ARBA" id="ARBA00022448"/>
    </source>
</evidence>
<dbReference type="Proteomes" id="UP001212326">
    <property type="component" value="Chromosome"/>
</dbReference>
<evidence type="ECO:0000256" key="8">
    <source>
        <dbReference type="ARBA" id="ARBA00023136"/>
    </source>
</evidence>
<sequence length="189" mass="19577">MHAATALFGGFRTAVEDSLAEVGRAPTSFSLSVDKPNALVGLLLDAAAVFLFTAPAVMAVGRSAGRAGTEVREQFRTTSAIMEGTELPDCARVVDISTADALRERATPALLAAMAPIAVECALGYTPLGTYQAGAIATGALIAVFLAGSGAAVLLRTQPLSSGNTRLRTFTRPGNVIRHCSRWRSGRTA</sequence>
<keyword evidence="11" id="KW-1185">Reference proteome</keyword>
<keyword evidence="6 9" id="KW-1133">Transmembrane helix</keyword>
<keyword evidence="5" id="KW-1278">Translocase</keyword>
<evidence type="ECO:0000256" key="7">
    <source>
        <dbReference type="ARBA" id="ARBA00023065"/>
    </source>
</evidence>
<evidence type="ECO:0000256" key="3">
    <source>
        <dbReference type="ARBA" id="ARBA00022692"/>
    </source>
</evidence>
<protein>
    <submittedName>
        <fullName evidence="10">Sodium/proton-translocating pyrophosphatase</fullName>
    </submittedName>
</protein>
<evidence type="ECO:0000256" key="5">
    <source>
        <dbReference type="ARBA" id="ARBA00022967"/>
    </source>
</evidence>
<keyword evidence="7" id="KW-0406">Ion transport</keyword>
<dbReference type="PANTHER" id="PTHR31998">
    <property type="entry name" value="K(+)-INSENSITIVE PYROPHOSPHATE-ENERGIZED PROTON PUMP"/>
    <property type="match status" value="1"/>
</dbReference>
<evidence type="ECO:0000313" key="10">
    <source>
        <dbReference type="EMBL" id="WBO62200.1"/>
    </source>
</evidence>
<keyword evidence="3 9" id="KW-0812">Transmembrane</keyword>
<evidence type="ECO:0000256" key="1">
    <source>
        <dbReference type="ARBA" id="ARBA00004127"/>
    </source>
</evidence>